<dbReference type="CDD" id="cd00063">
    <property type="entry name" value="FN3"/>
    <property type="match status" value="3"/>
</dbReference>
<feature type="domain" description="Fibronectin type-III" evidence="3">
    <location>
        <begin position="768"/>
        <end position="859"/>
    </location>
</feature>
<dbReference type="EMBL" id="JAVDQH010000004">
    <property type="protein sequence ID" value="MDR6243471.1"/>
    <property type="molecule type" value="Genomic_DNA"/>
</dbReference>
<dbReference type="Proteomes" id="UP001185028">
    <property type="component" value="Unassembled WGS sequence"/>
</dbReference>
<protein>
    <recommendedName>
        <fullName evidence="7">S-layer protein</fullName>
    </recommendedName>
</protein>
<evidence type="ECO:0000259" key="3">
    <source>
        <dbReference type="PROSITE" id="PS50853"/>
    </source>
</evidence>
<feature type="chain" id="PRO_5047375311" description="S-layer protein" evidence="2">
    <location>
        <begin position="32"/>
        <end position="1504"/>
    </location>
</feature>
<evidence type="ECO:0000313" key="6">
    <source>
        <dbReference type="Proteomes" id="UP001185028"/>
    </source>
</evidence>
<evidence type="ECO:0000256" key="1">
    <source>
        <dbReference type="ARBA" id="ARBA00022737"/>
    </source>
</evidence>
<dbReference type="Pfam" id="PF00041">
    <property type="entry name" value="fn3"/>
    <property type="match status" value="1"/>
</dbReference>
<keyword evidence="1" id="KW-0677">Repeat</keyword>
<evidence type="ECO:0000259" key="4">
    <source>
        <dbReference type="PROSITE" id="PS51272"/>
    </source>
</evidence>
<dbReference type="SMART" id="SM00060">
    <property type="entry name" value="FN3"/>
    <property type="match status" value="7"/>
</dbReference>
<dbReference type="PROSITE" id="PS51272">
    <property type="entry name" value="SLH"/>
    <property type="match status" value="3"/>
</dbReference>
<feature type="domain" description="SLH" evidence="4">
    <location>
        <begin position="1381"/>
        <end position="1441"/>
    </location>
</feature>
<sequence length="1504" mass="163333">MGKKYINGCLAAMVLLGSLALPIGDVPVAYASEATASDIAFEQANYGTLVAQGYVENPALGSVTVSGNASYGYEGGTYYKYAKSIEVSFPIPAPNNMGSSEYYVVMEAGMSTYGFGGNGVTSFTRYIEASDGTSTTPVWAHPSNGQAVGATNYYTGTQYQVVKINGGLFDNRTDAKGNSVQYGTDFQKTMNNMKISWSWGSNYYESMKSMKYRVYRKEIQPTAPPVITVSPSENFHTGNNNTFTIQKPTRYANYFEGVYGKIQYRLNYGPWINYTLEDVIPVKSEGSVVIQSRLVTQYNNSELESPYGQAYSRQDNSPPSVPNFRDLDSTKWYKGGYDLYVDSGTDAESGVEGAYYSLFGATEQARTIFKRSDMPMLPKRIVAEGTTIVTAITRNNAGIESEVASGKINIDNTPPLAILTAPQGWVKSLSIQANGLDSASGMKSITLPSGDVVPGSQASYLATTNGEYPFVYSDIAGNKVTKSITITNIDDQKPTVSLSKNGTSYTDQAVSTEYTFADAMSGINIYKMYYKWTQSPDSPSTWDQATRLQDTLTQAQEGTWYLHLKAYDLADNAVEMTSAPFLIQKQPTAPKLSVLGTATDQMLLSWPLPSGSTNTDGWQYTVKNETTGKSWTVNYPTNQLLDYSLEGGTEYRYTITASNHVGTATSTSEVIGVTLPIATVHADVYASGNDYRTALVSIDPIRSATDYHITATNWTTQEVDADVTVTGNTYQAVSGLKPYTMYDFAIRGVNASGEGAAYHTTFLSLPDQVGGFQTVQIGTDAIALKWNTPTRAVYGWNSVTEDTYYPFWRDNQLKYNGTNPFFTDTGLTPGTEYNYAAAAANRTGEGTKATLSNVLTLPAPPTDLRQLSATRTSAIIGVSMPQSADAIRFVLNGTRTFDTAGSKSSYTIPRLTSGTTYRAEVYARNKTGFSAPTTFIFTTLPDQPSAGGIEVKLIEERAVTFHVTDIVPGATKYKLSIAGKDYELGAGDYTVTDLEAGTSYTYQFAAGNAAGYGQAVEGQVLTLPAAPTDYNVTDHTPATLSLTWTPVKSATAYEVMDASGQLLSTVSTPSYQATGLTPGATAGFQVLAVNDSGKGAASHYAFRTLPGFDSAVDENDLVHVDPIGVHEATLNWMAVPGADQYRVYDDHHQLLQTVTATQTVLEKLESAVRYADYTVVPVNSAGEGKAMKAPSWVTLPDDTMDISYESTRDRVTLLLQHQLHNEQLVIASQGTELYRGSIQNMDSFMQDRLSAGGTYTFSIWTENELGQASKPHEIVTYTKKERVVLPTAPVVNETQPVVEDPVPTDPEPAPVVKPDDKKKSFIDISTSFAKTSINRLADMGIVQGISDDLYAPQNGTTRAEFMALLTRLALTPEQIKQAGDESLSFTDVNSEGWYIPELRAAIQHGIAKGFSADRFAPDEAIDREQAAKMLANALQNTVSVADTFYTDADAVSPWAQNDVNGLTAKRILEGYPDQTFRPHATLTRAESAAMIDRALQHDLIQVKK</sequence>
<feature type="signal peptide" evidence="2">
    <location>
        <begin position="1"/>
        <end position="31"/>
    </location>
</feature>
<evidence type="ECO:0000313" key="5">
    <source>
        <dbReference type="EMBL" id="MDR6243471.1"/>
    </source>
</evidence>
<comment type="caution">
    <text evidence="5">The sequence shown here is derived from an EMBL/GenBank/DDBJ whole genome shotgun (WGS) entry which is preliminary data.</text>
</comment>
<evidence type="ECO:0008006" key="7">
    <source>
        <dbReference type="Google" id="ProtNLM"/>
    </source>
</evidence>
<feature type="domain" description="Fibronectin type-III" evidence="3">
    <location>
        <begin position="860"/>
        <end position="943"/>
    </location>
</feature>
<dbReference type="InterPro" id="IPR050991">
    <property type="entry name" value="ECM_Regulatory_Proteins"/>
</dbReference>
<dbReference type="PANTHER" id="PTHR46708">
    <property type="entry name" value="TENASCIN"/>
    <property type="match status" value="1"/>
</dbReference>
<feature type="domain" description="Fibronectin type-III" evidence="3">
    <location>
        <begin position="1026"/>
        <end position="1108"/>
    </location>
</feature>
<dbReference type="InterPro" id="IPR001119">
    <property type="entry name" value="SLH_dom"/>
</dbReference>
<dbReference type="Pfam" id="PF00395">
    <property type="entry name" value="SLH"/>
    <property type="match status" value="3"/>
</dbReference>
<feature type="domain" description="SLH" evidence="4">
    <location>
        <begin position="1442"/>
        <end position="1504"/>
    </location>
</feature>
<dbReference type="InterPro" id="IPR013783">
    <property type="entry name" value="Ig-like_fold"/>
</dbReference>
<keyword evidence="2" id="KW-0732">Signal</keyword>
<dbReference type="PROSITE" id="PS50853">
    <property type="entry name" value="FN3"/>
    <property type="match status" value="4"/>
</dbReference>
<dbReference type="InterPro" id="IPR003961">
    <property type="entry name" value="FN3_dom"/>
</dbReference>
<dbReference type="RefSeq" id="WP_188773657.1">
    <property type="nucleotide sequence ID" value="NZ_BMMB01000001.1"/>
</dbReference>
<dbReference type="SUPFAM" id="SSF49265">
    <property type="entry name" value="Fibronectin type III"/>
    <property type="match status" value="3"/>
</dbReference>
<reference evidence="5 6" key="1">
    <citation type="submission" date="2023-07" db="EMBL/GenBank/DDBJ databases">
        <title>Genomic Encyclopedia of Type Strains, Phase IV (KMG-IV): sequencing the most valuable type-strain genomes for metagenomic binning, comparative biology and taxonomic classification.</title>
        <authorList>
            <person name="Goeker M."/>
        </authorList>
    </citation>
    <scope>NUCLEOTIDE SEQUENCE [LARGE SCALE GENOMIC DNA]</scope>
    <source>
        <strain evidence="5 6">DSM 22170</strain>
    </source>
</reference>
<accession>A0ABU1IW76</accession>
<feature type="domain" description="SLH" evidence="4">
    <location>
        <begin position="1316"/>
        <end position="1379"/>
    </location>
</feature>
<proteinExistence type="predicted"/>
<dbReference type="Gene3D" id="2.60.40.10">
    <property type="entry name" value="Immunoglobulins"/>
    <property type="match status" value="5"/>
</dbReference>
<evidence type="ECO:0000256" key="2">
    <source>
        <dbReference type="SAM" id="SignalP"/>
    </source>
</evidence>
<dbReference type="InterPro" id="IPR036116">
    <property type="entry name" value="FN3_sf"/>
</dbReference>
<keyword evidence="6" id="KW-1185">Reference proteome</keyword>
<name>A0ABU1IW76_9BACL</name>
<gene>
    <name evidence="5" type="ORF">JOC58_001358</name>
</gene>
<feature type="domain" description="Fibronectin type-III" evidence="3">
    <location>
        <begin position="586"/>
        <end position="678"/>
    </location>
</feature>
<dbReference type="PANTHER" id="PTHR46708:SF2">
    <property type="entry name" value="FIBRONECTIN TYPE-III DOMAIN-CONTAINING PROTEIN"/>
    <property type="match status" value="1"/>
</dbReference>
<organism evidence="5 6">
    <name type="scientific">Paenibacillus hunanensis</name>
    <dbReference type="NCBI Taxonomy" id="539262"/>
    <lineage>
        <taxon>Bacteria</taxon>
        <taxon>Bacillati</taxon>
        <taxon>Bacillota</taxon>
        <taxon>Bacilli</taxon>
        <taxon>Bacillales</taxon>
        <taxon>Paenibacillaceae</taxon>
        <taxon>Paenibacillus</taxon>
    </lineage>
</organism>